<feature type="compositionally biased region" description="Acidic residues" evidence="1">
    <location>
        <begin position="77"/>
        <end position="100"/>
    </location>
</feature>
<feature type="compositionally biased region" description="Basic residues" evidence="1">
    <location>
        <begin position="192"/>
        <end position="209"/>
    </location>
</feature>
<dbReference type="Gene3D" id="3.30.40.10">
    <property type="entry name" value="Zinc/RING finger domain, C3HC4 (zinc finger)"/>
    <property type="match status" value="2"/>
</dbReference>
<dbReference type="PANTHER" id="PTHR47177">
    <property type="entry name" value="F18C1.6 PROTEIN"/>
    <property type="match status" value="1"/>
</dbReference>
<feature type="compositionally biased region" description="Basic and acidic residues" evidence="1">
    <location>
        <begin position="779"/>
        <end position="788"/>
    </location>
</feature>
<feature type="compositionally biased region" description="Acidic residues" evidence="1">
    <location>
        <begin position="528"/>
        <end position="556"/>
    </location>
</feature>
<feature type="compositionally biased region" description="Acidic residues" evidence="1">
    <location>
        <begin position="618"/>
        <end position="656"/>
    </location>
</feature>
<feature type="compositionally biased region" description="Basic residues" evidence="1">
    <location>
        <begin position="272"/>
        <end position="284"/>
    </location>
</feature>
<dbReference type="eggNOG" id="KOG1808">
    <property type="taxonomic scope" value="Eukaryota"/>
</dbReference>
<dbReference type="InterPro" id="IPR011011">
    <property type="entry name" value="Znf_FYVE_PHD"/>
</dbReference>
<feature type="compositionally biased region" description="Acidic residues" evidence="1">
    <location>
        <begin position="712"/>
        <end position="734"/>
    </location>
</feature>
<dbReference type="InterPro" id="IPR013083">
    <property type="entry name" value="Znf_RING/FYVE/PHD"/>
</dbReference>
<evidence type="ECO:0000313" key="3">
    <source>
        <dbReference type="EMBL" id="EMS49193.1"/>
    </source>
</evidence>
<feature type="compositionally biased region" description="Acidic residues" evidence="1">
    <location>
        <begin position="247"/>
        <end position="267"/>
    </location>
</feature>
<feature type="compositionally biased region" description="Basic residues" evidence="1">
    <location>
        <begin position="738"/>
        <end position="747"/>
    </location>
</feature>
<dbReference type="eggNOG" id="KOG4430">
    <property type="taxonomic scope" value="Eukaryota"/>
</dbReference>
<keyword evidence="2" id="KW-0732">Signal</keyword>
<name>M7YFR1_TRIUA</name>
<gene>
    <name evidence="3" type="ORF">TRIUR3_05205</name>
</gene>
<evidence type="ECO:0000256" key="1">
    <source>
        <dbReference type="SAM" id="MobiDB-lite"/>
    </source>
</evidence>
<reference evidence="3" key="1">
    <citation type="journal article" date="2013" name="Nature">
        <title>Draft genome of the wheat A-genome progenitor Triticum urartu.</title>
        <authorList>
            <person name="Ling H.Q."/>
            <person name="Zhao S."/>
            <person name="Liu D."/>
            <person name="Wang J."/>
            <person name="Sun H."/>
            <person name="Zhang C."/>
            <person name="Fan H."/>
            <person name="Li D."/>
            <person name="Dong L."/>
            <person name="Tao Y."/>
            <person name="Gao C."/>
            <person name="Wu H."/>
            <person name="Li Y."/>
            <person name="Cui Y."/>
            <person name="Guo X."/>
            <person name="Zheng S."/>
            <person name="Wang B."/>
            <person name="Yu K."/>
            <person name="Liang Q."/>
            <person name="Yang W."/>
            <person name="Lou X."/>
            <person name="Chen J."/>
            <person name="Feng M."/>
            <person name="Jian J."/>
            <person name="Zhang X."/>
            <person name="Luo G."/>
            <person name="Jiang Y."/>
            <person name="Liu J."/>
            <person name="Wang Z."/>
            <person name="Sha Y."/>
            <person name="Zhang B."/>
            <person name="Wu H."/>
            <person name="Tang D."/>
            <person name="Shen Q."/>
            <person name="Xue P."/>
            <person name="Zou S."/>
            <person name="Wang X."/>
            <person name="Liu X."/>
            <person name="Wang F."/>
            <person name="Yang Y."/>
            <person name="An X."/>
            <person name="Dong Z."/>
            <person name="Zhang K."/>
            <person name="Zhang X."/>
            <person name="Luo M.C."/>
            <person name="Dvorak J."/>
            <person name="Tong Y."/>
            <person name="Wang J."/>
            <person name="Yang H."/>
            <person name="Li Z."/>
            <person name="Wang D."/>
            <person name="Zhang A."/>
            <person name="Wang J."/>
        </authorList>
    </citation>
    <scope>NUCLEOTIDE SEQUENCE</scope>
</reference>
<dbReference type="PROSITE" id="PS00518">
    <property type="entry name" value="ZF_RING_1"/>
    <property type="match status" value="1"/>
</dbReference>
<proteinExistence type="predicted"/>
<dbReference type="SUPFAM" id="SSF57850">
    <property type="entry name" value="RING/U-box"/>
    <property type="match status" value="1"/>
</dbReference>
<dbReference type="SMART" id="SM00249">
    <property type="entry name" value="PHD"/>
    <property type="match status" value="1"/>
</dbReference>
<evidence type="ECO:0000256" key="2">
    <source>
        <dbReference type="SAM" id="SignalP"/>
    </source>
</evidence>
<dbReference type="SUPFAM" id="SSF57903">
    <property type="entry name" value="FYVE/PHD zinc finger"/>
    <property type="match status" value="1"/>
</dbReference>
<feature type="signal peptide" evidence="2">
    <location>
        <begin position="1"/>
        <end position="23"/>
    </location>
</feature>
<feature type="compositionally biased region" description="Basic residues" evidence="1">
    <location>
        <begin position="668"/>
        <end position="707"/>
    </location>
</feature>
<feature type="compositionally biased region" description="Acidic residues" evidence="1">
    <location>
        <begin position="366"/>
        <end position="387"/>
    </location>
</feature>
<dbReference type="OMA" id="FHHINSI"/>
<dbReference type="PROSITE" id="PS50016">
    <property type="entry name" value="ZF_PHD_2"/>
    <property type="match status" value="1"/>
</dbReference>
<dbReference type="Pfam" id="PF00628">
    <property type="entry name" value="PHD"/>
    <property type="match status" value="1"/>
</dbReference>
<dbReference type="PANTHER" id="PTHR47177:SF5">
    <property type="entry name" value="PHD AND RING FINGER DOMAIN-CONTAINING PROTEIN 1"/>
    <property type="match status" value="1"/>
</dbReference>
<dbReference type="EMBL" id="KD245945">
    <property type="protein sequence ID" value="EMS49193.1"/>
    <property type="molecule type" value="Genomic_DNA"/>
</dbReference>
<feature type="compositionally biased region" description="Acidic residues" evidence="1">
    <location>
        <begin position="107"/>
        <end position="139"/>
    </location>
</feature>
<feature type="region of interest" description="Disordered" evidence="1">
    <location>
        <begin position="1121"/>
        <end position="1146"/>
    </location>
</feature>
<dbReference type="Pfam" id="PF13639">
    <property type="entry name" value="zf-RING_2"/>
    <property type="match status" value="1"/>
</dbReference>
<dbReference type="CDD" id="cd16574">
    <property type="entry name" value="RING-HC_Topors"/>
    <property type="match status" value="1"/>
</dbReference>
<feature type="compositionally biased region" description="Basic residues" evidence="1">
    <location>
        <begin position="145"/>
        <end position="165"/>
    </location>
</feature>
<feature type="compositionally biased region" description="Basic residues" evidence="1">
    <location>
        <begin position="233"/>
        <end position="243"/>
    </location>
</feature>
<dbReference type="STRING" id="4572.M7YFR1"/>
<dbReference type="SMART" id="SM00184">
    <property type="entry name" value="RING"/>
    <property type="match status" value="1"/>
</dbReference>
<feature type="region of interest" description="Disordered" evidence="1">
    <location>
        <begin position="73"/>
        <end position="855"/>
    </location>
</feature>
<sequence>MEPPSFLFTLFYLLSHCSSPSSGVKSGRFASPNFDLLRPGVRLMVRLTRICGVRAGICPSMVAGGRAVLRRAKMGGGDDDDEYVVDEDEEEEVEEEDDVEYAAAACSDEEEAEAEPEDESDADFDGDAEEEEEDDEDFEIDKPRQRPKRPPRPPPRPRGRGRKKAKSDDDDDSDADSEEEEDEDFEIDAPRPRRRPARARGRGRKRRRRQESEQEESDADFEEELEEIETPRPKPRRRARKAKPRDDDDDDDSDADFEEEEDEDFEIDTPRPRRAPTARSRGRSRKQEEESDAELDGEDEGFEIETPRPRRAPTARSRGRAGKQEDESDEEFNGEEDGLGNEEVEVEAPWPKRPATVRFRRRREEQEIESDADFKGEEEEVENELEVETTQPAMDPSWGRSEEQEDESDADFKGGEEELENEELEVETPLSANFRSGGRNVKEEDELDADFNVVEEEVEDQEEDDELEMETPESVKYHSGGRNVKEDELDADFNVSEEEVEDQEEDEELEIETPESVKYRSGGRNVKEEDELDADFNVAEEEVEDQEEDEELEIETPESVKYQFGGRNVKEEDELDADFNGAEDEVEDQEEDEELETETLQPRNLSEARGKGRKRHEDDDDYEEEIEDEDEDFDPEVDEDEEDEEEDVEEEDDDFGDYAPTRATNVRPRNHLAKRKPAAGRQHRKRKSSSKGKTRNGTSARRRRSKRRVADDYEDDEEEEEDDDFVVKDDVEEEVNYRPRKKAKVGRKTREGTAEPVAVGEAWPSVESDTSEFEFVTSDEDHAEKETPVAEPARIKRKKGRRKRGSESDSSSDSDYVISEEELKDLGVPRPQEIVPQLPSPPARRTIAPRRVDEKGKEPEEALKQICGICLSEEQRATIQGVLNCCSHYFCFACILEWSKVESRCPLCKRRFNTITKSSVADLGLGLRNAPVRVEKRDQVYQPTEDEMRRWLDPYENVVCIECNQGGDDNLMLLCDICDSSAHTFCVGLGREVPEGNWYCGGCRSSVEGPSHAQTQDRVVHRGDSNMNTADSSSGSLGRSTSSGVFQRPPPINVQPSLQGFDLNLSPIETPEEDKRAESHLSAEPVSTPTGRHATLDRRRALNRRIRILLFRPRTATNAWQNSIQQDRSAPATEQNQRNACTSTDVSPSCSRADFMQSQQSSSHFVQSASNLNQCTDEGGSNFREVANAKDQLIPIVKKSIKHICARSPLDQSSFTNVARRATHTILALSGIAHNKDRVVSTPFPFPSHCCHACDGREPAFLMRTICSSCFNSFVGDVVSHIANMFS</sequence>
<feature type="compositionally biased region" description="Acidic residues" evidence="1">
    <location>
        <begin position="289"/>
        <end position="303"/>
    </location>
</feature>
<dbReference type="InterPro" id="IPR001841">
    <property type="entry name" value="Znf_RING"/>
</dbReference>
<dbReference type="InterPro" id="IPR019787">
    <property type="entry name" value="Znf_PHD-finger"/>
</dbReference>
<dbReference type="InterPro" id="IPR017907">
    <property type="entry name" value="Znf_RING_CS"/>
</dbReference>
<feature type="compositionally biased region" description="Low complexity" evidence="1">
    <location>
        <begin position="1032"/>
        <end position="1044"/>
    </location>
</feature>
<feature type="compositionally biased region" description="Acidic residues" evidence="1">
    <location>
        <begin position="487"/>
        <end position="513"/>
    </location>
</feature>
<feature type="compositionally biased region" description="Acidic residues" evidence="1">
    <location>
        <begin position="443"/>
        <end position="471"/>
    </location>
</feature>
<feature type="compositionally biased region" description="Acidic residues" evidence="1">
    <location>
        <begin position="213"/>
        <end position="228"/>
    </location>
</feature>
<feature type="compositionally biased region" description="Acidic residues" evidence="1">
    <location>
        <begin position="571"/>
        <end position="597"/>
    </location>
</feature>
<feature type="chain" id="PRO_5010836758" evidence="2">
    <location>
        <begin position="24"/>
        <end position="1287"/>
    </location>
</feature>
<feature type="region of interest" description="Disordered" evidence="1">
    <location>
        <begin position="1007"/>
        <end position="1093"/>
    </location>
</feature>
<accession>M7YFR1</accession>
<dbReference type="InterPro" id="IPR058746">
    <property type="entry name" value="Znf_RING-type_Topors"/>
</dbReference>
<feature type="compositionally biased region" description="Acidic residues" evidence="1">
    <location>
        <begin position="168"/>
        <end position="187"/>
    </location>
</feature>
<feature type="compositionally biased region" description="Acidic residues" evidence="1">
    <location>
        <begin position="417"/>
        <end position="426"/>
    </location>
</feature>
<feature type="compositionally biased region" description="Basic residues" evidence="1">
    <location>
        <begin position="309"/>
        <end position="321"/>
    </location>
</feature>
<dbReference type="InterPro" id="IPR001965">
    <property type="entry name" value="Znf_PHD"/>
</dbReference>
<protein>
    <submittedName>
        <fullName evidence="3">PHD and RING finger domain-containing protein 1</fullName>
    </submittedName>
</protein>
<feature type="compositionally biased region" description="Acidic residues" evidence="1">
    <location>
        <begin position="326"/>
        <end position="346"/>
    </location>
</feature>
<organism evidence="3">
    <name type="scientific">Triticum urartu</name>
    <name type="common">Red wild einkorn</name>
    <name type="synonym">Crithodium urartu</name>
    <dbReference type="NCBI Taxonomy" id="4572"/>
    <lineage>
        <taxon>Eukaryota</taxon>
        <taxon>Viridiplantae</taxon>
        <taxon>Streptophyta</taxon>
        <taxon>Embryophyta</taxon>
        <taxon>Tracheophyta</taxon>
        <taxon>Spermatophyta</taxon>
        <taxon>Magnoliopsida</taxon>
        <taxon>Liliopsida</taxon>
        <taxon>Poales</taxon>
        <taxon>Poaceae</taxon>
        <taxon>BOP clade</taxon>
        <taxon>Pooideae</taxon>
        <taxon>Triticodae</taxon>
        <taxon>Triticeae</taxon>
        <taxon>Triticinae</taxon>
        <taxon>Triticum</taxon>
    </lineage>
</organism>
<feature type="compositionally biased region" description="Basic residues" evidence="1">
    <location>
        <begin position="795"/>
        <end position="804"/>
    </location>
</feature>
<dbReference type="PROSITE" id="PS50089">
    <property type="entry name" value="ZF_RING_2"/>
    <property type="match status" value="1"/>
</dbReference>